<accession>A0A1H3T985</accession>
<name>A0A1H3T985_9PSEU</name>
<evidence type="ECO:0000313" key="1">
    <source>
        <dbReference type="EMBL" id="SDZ46794.1"/>
    </source>
</evidence>
<organism evidence="1 2">
    <name type="scientific">Saccharopolyspora shandongensis</name>
    <dbReference type="NCBI Taxonomy" id="418495"/>
    <lineage>
        <taxon>Bacteria</taxon>
        <taxon>Bacillati</taxon>
        <taxon>Actinomycetota</taxon>
        <taxon>Actinomycetes</taxon>
        <taxon>Pseudonocardiales</taxon>
        <taxon>Pseudonocardiaceae</taxon>
        <taxon>Saccharopolyspora</taxon>
    </lineage>
</organism>
<proteinExistence type="predicted"/>
<dbReference type="EMBL" id="FNOK01000077">
    <property type="protein sequence ID" value="SDZ46794.1"/>
    <property type="molecule type" value="Genomic_DNA"/>
</dbReference>
<keyword evidence="2" id="KW-1185">Reference proteome</keyword>
<dbReference type="AlphaFoldDB" id="A0A1H3T985"/>
<protein>
    <submittedName>
        <fullName evidence="1">Uncharacterized protein</fullName>
    </submittedName>
</protein>
<sequence>MNRIELVVALRAAGVPDGEYLIPGGPASRGPRADAYYVLREEPGVYLVTLCERGVEETAARFASEDEACRYLYAQLTRRAPAPPPDSAQIIEDLMARREDIQREAREQYDRARRHERG</sequence>
<reference evidence="2" key="1">
    <citation type="submission" date="2016-10" db="EMBL/GenBank/DDBJ databases">
        <authorList>
            <person name="Varghese N."/>
            <person name="Submissions S."/>
        </authorList>
    </citation>
    <scope>NUCLEOTIDE SEQUENCE [LARGE SCALE GENOMIC DNA]</scope>
    <source>
        <strain evidence="2">CGMCC 4.3530</strain>
    </source>
</reference>
<evidence type="ECO:0000313" key="2">
    <source>
        <dbReference type="Proteomes" id="UP000199529"/>
    </source>
</evidence>
<dbReference type="RefSeq" id="WP_093277738.1">
    <property type="nucleotide sequence ID" value="NZ_FNOK01000077.1"/>
</dbReference>
<dbReference type="Proteomes" id="UP000199529">
    <property type="component" value="Unassembled WGS sequence"/>
</dbReference>
<dbReference type="OrthoDB" id="5196941at2"/>
<gene>
    <name evidence="1" type="ORF">SAMN05216215_107711</name>
</gene>